<feature type="domain" description="ABC-2 type transporter transmembrane" evidence="6">
    <location>
        <begin position="89"/>
        <end position="247"/>
    </location>
</feature>
<dbReference type="InterPro" id="IPR013525">
    <property type="entry name" value="ABC2_TM"/>
</dbReference>
<evidence type="ECO:0000256" key="3">
    <source>
        <dbReference type="ARBA" id="ARBA00022989"/>
    </source>
</evidence>
<dbReference type="PANTHER" id="PTHR43229:SF3">
    <property type="entry name" value="ABC-TYPE MULTIDRUG TRANSPORT SYSTEM, PERMEASE COMPONENT"/>
    <property type="match status" value="1"/>
</dbReference>
<feature type="transmembrane region" description="Helical" evidence="5">
    <location>
        <begin position="47"/>
        <end position="66"/>
    </location>
</feature>
<feature type="transmembrane region" description="Helical" evidence="5">
    <location>
        <begin position="225"/>
        <end position="247"/>
    </location>
</feature>
<dbReference type="GO" id="GO:0140359">
    <property type="term" value="F:ABC-type transporter activity"/>
    <property type="evidence" value="ECO:0007669"/>
    <property type="project" value="InterPro"/>
</dbReference>
<protein>
    <recommendedName>
        <fullName evidence="6">ABC-2 type transporter transmembrane domain-containing protein</fullName>
    </recommendedName>
</protein>
<evidence type="ECO:0000256" key="2">
    <source>
        <dbReference type="ARBA" id="ARBA00022692"/>
    </source>
</evidence>
<dbReference type="AlphaFoldDB" id="A0A1F7JIS9"/>
<dbReference type="Pfam" id="PF12698">
    <property type="entry name" value="ABC2_membrane_3"/>
    <property type="match status" value="1"/>
</dbReference>
<dbReference type="PRINTS" id="PR00164">
    <property type="entry name" value="ABC2TRNSPORT"/>
</dbReference>
<sequence>MIRRIYGLILQEIYITKRSLEVIIDTIWFSVLGVIAFGYVAKFVSKGQSDIVGNTILAGMIFWEVIRINQYSLSLNPLWNIWSGNFCNMFITPISKTEYLISQFISAFVKSLLILFINAIVAFYFFGFNVFTIKLALLLYIVVNLALFAWSVGLIFIGIVFVVGTRIQAIAWGALFLLQPLMAVFYPVSVLPKKLQIIAYMLPPTHIFEIIRNQLTTNQNLSQLLLFQVFFQNLIIFIAALFIYRFLFRYSQQKGQFAKNDEG</sequence>
<keyword evidence="4 5" id="KW-0472">Membrane</keyword>
<gene>
    <name evidence="7" type="ORF">A3H78_05115</name>
</gene>
<comment type="caution">
    <text evidence="7">The sequence shown here is derived from an EMBL/GenBank/DDBJ whole genome shotgun (WGS) entry which is preliminary data.</text>
</comment>
<evidence type="ECO:0000256" key="5">
    <source>
        <dbReference type="SAM" id="Phobius"/>
    </source>
</evidence>
<evidence type="ECO:0000313" key="8">
    <source>
        <dbReference type="Proteomes" id="UP000177418"/>
    </source>
</evidence>
<dbReference type="Proteomes" id="UP000177418">
    <property type="component" value="Unassembled WGS sequence"/>
</dbReference>
<proteinExistence type="predicted"/>
<comment type="subcellular location">
    <subcellularLocation>
        <location evidence="1">Membrane</location>
        <topology evidence="1">Multi-pass membrane protein</topology>
    </subcellularLocation>
</comment>
<reference evidence="7 8" key="1">
    <citation type="journal article" date="2016" name="Nat. Commun.">
        <title>Thousands of microbial genomes shed light on interconnected biogeochemical processes in an aquifer system.</title>
        <authorList>
            <person name="Anantharaman K."/>
            <person name="Brown C.T."/>
            <person name="Hug L.A."/>
            <person name="Sharon I."/>
            <person name="Castelle C.J."/>
            <person name="Probst A.J."/>
            <person name="Thomas B.C."/>
            <person name="Singh A."/>
            <person name="Wilkins M.J."/>
            <person name="Karaoz U."/>
            <person name="Brodie E.L."/>
            <person name="Williams K.H."/>
            <person name="Hubbard S.S."/>
            <person name="Banfield J.F."/>
        </authorList>
    </citation>
    <scope>NUCLEOTIDE SEQUENCE [LARGE SCALE GENOMIC DNA]</scope>
</reference>
<feature type="transmembrane region" description="Helical" evidence="5">
    <location>
        <begin position="112"/>
        <end position="131"/>
    </location>
</feature>
<dbReference type="InterPro" id="IPR000412">
    <property type="entry name" value="ABC_2_transport"/>
</dbReference>
<feature type="transmembrane region" description="Helical" evidence="5">
    <location>
        <begin position="169"/>
        <end position="188"/>
    </location>
</feature>
<keyword evidence="2 5" id="KW-0812">Transmembrane</keyword>
<accession>A0A1F7JIS9</accession>
<evidence type="ECO:0000256" key="1">
    <source>
        <dbReference type="ARBA" id="ARBA00004141"/>
    </source>
</evidence>
<feature type="transmembrane region" description="Helical" evidence="5">
    <location>
        <begin position="20"/>
        <end position="41"/>
    </location>
</feature>
<dbReference type="PANTHER" id="PTHR43229">
    <property type="entry name" value="NODULATION PROTEIN J"/>
    <property type="match status" value="1"/>
</dbReference>
<dbReference type="GO" id="GO:0043190">
    <property type="term" value="C:ATP-binding cassette (ABC) transporter complex"/>
    <property type="evidence" value="ECO:0007669"/>
    <property type="project" value="InterPro"/>
</dbReference>
<feature type="transmembrane region" description="Helical" evidence="5">
    <location>
        <begin position="137"/>
        <end position="162"/>
    </location>
</feature>
<organism evidence="7 8">
    <name type="scientific">Candidatus Roizmanbacteria bacterium RIFCSPLOWO2_02_FULL_36_11</name>
    <dbReference type="NCBI Taxonomy" id="1802071"/>
    <lineage>
        <taxon>Bacteria</taxon>
        <taxon>Candidatus Roizmaniibacteriota</taxon>
    </lineage>
</organism>
<evidence type="ECO:0000259" key="6">
    <source>
        <dbReference type="Pfam" id="PF12698"/>
    </source>
</evidence>
<name>A0A1F7JIS9_9BACT</name>
<dbReference type="EMBL" id="MGAV01000002">
    <property type="protein sequence ID" value="OGK55517.1"/>
    <property type="molecule type" value="Genomic_DNA"/>
</dbReference>
<dbReference type="InterPro" id="IPR051784">
    <property type="entry name" value="Nod_factor_ABC_transporter"/>
</dbReference>
<evidence type="ECO:0000313" key="7">
    <source>
        <dbReference type="EMBL" id="OGK55517.1"/>
    </source>
</evidence>
<evidence type="ECO:0000256" key="4">
    <source>
        <dbReference type="ARBA" id="ARBA00023136"/>
    </source>
</evidence>
<keyword evidence="3 5" id="KW-1133">Transmembrane helix</keyword>